<feature type="transmembrane region" description="Helical" evidence="6">
    <location>
        <begin position="20"/>
        <end position="42"/>
    </location>
</feature>
<dbReference type="OrthoDB" id="10017208at2759"/>
<dbReference type="Proteomes" id="UP000664534">
    <property type="component" value="Unassembled WGS sequence"/>
</dbReference>
<feature type="transmembrane region" description="Helical" evidence="6">
    <location>
        <begin position="163"/>
        <end position="184"/>
    </location>
</feature>
<dbReference type="AlphaFoldDB" id="A0A8H3J8D2"/>
<feature type="transmembrane region" description="Helical" evidence="6">
    <location>
        <begin position="248"/>
        <end position="270"/>
    </location>
</feature>
<evidence type="ECO:0000256" key="3">
    <source>
        <dbReference type="ARBA" id="ARBA00022989"/>
    </source>
</evidence>
<reference evidence="8" key="1">
    <citation type="submission" date="2021-03" db="EMBL/GenBank/DDBJ databases">
        <authorList>
            <person name="Tagirdzhanova G."/>
        </authorList>
    </citation>
    <scope>NUCLEOTIDE SEQUENCE</scope>
</reference>
<dbReference type="PANTHER" id="PTHR33048">
    <property type="entry name" value="PTH11-LIKE INTEGRAL MEMBRANE PROTEIN (AFU_ORTHOLOGUE AFUA_5G11245)"/>
    <property type="match status" value="1"/>
</dbReference>
<feature type="domain" description="Rhodopsin" evidence="7">
    <location>
        <begin position="146"/>
        <end position="311"/>
    </location>
</feature>
<feature type="transmembrane region" description="Helical" evidence="6">
    <location>
        <begin position="282"/>
        <end position="304"/>
    </location>
</feature>
<evidence type="ECO:0000256" key="5">
    <source>
        <dbReference type="ARBA" id="ARBA00038359"/>
    </source>
</evidence>
<evidence type="ECO:0000256" key="4">
    <source>
        <dbReference type="ARBA" id="ARBA00023136"/>
    </source>
</evidence>
<evidence type="ECO:0000313" key="8">
    <source>
        <dbReference type="EMBL" id="CAF9942374.1"/>
    </source>
</evidence>
<proteinExistence type="inferred from homology"/>
<protein>
    <recommendedName>
        <fullName evidence="7">Rhodopsin domain-containing protein</fullName>
    </recommendedName>
</protein>
<evidence type="ECO:0000259" key="7">
    <source>
        <dbReference type="Pfam" id="PF20684"/>
    </source>
</evidence>
<dbReference type="PANTHER" id="PTHR33048:SF47">
    <property type="entry name" value="INTEGRAL MEMBRANE PROTEIN-RELATED"/>
    <property type="match status" value="1"/>
</dbReference>
<feature type="domain" description="Rhodopsin" evidence="7">
    <location>
        <begin position="38"/>
        <end position="117"/>
    </location>
</feature>
<comment type="similarity">
    <text evidence="5">Belongs to the SAT4 family.</text>
</comment>
<keyword evidence="2 6" id="KW-0812">Transmembrane</keyword>
<keyword evidence="9" id="KW-1185">Reference proteome</keyword>
<organism evidence="8 9">
    <name type="scientific">Imshaugia aleurites</name>
    <dbReference type="NCBI Taxonomy" id="172621"/>
    <lineage>
        <taxon>Eukaryota</taxon>
        <taxon>Fungi</taxon>
        <taxon>Dikarya</taxon>
        <taxon>Ascomycota</taxon>
        <taxon>Pezizomycotina</taxon>
        <taxon>Lecanoromycetes</taxon>
        <taxon>OSLEUM clade</taxon>
        <taxon>Lecanoromycetidae</taxon>
        <taxon>Lecanorales</taxon>
        <taxon>Lecanorineae</taxon>
        <taxon>Parmeliaceae</taxon>
        <taxon>Imshaugia</taxon>
    </lineage>
</organism>
<dbReference type="InterPro" id="IPR049326">
    <property type="entry name" value="Rhodopsin_dom_fungi"/>
</dbReference>
<accession>A0A8H3J8D2</accession>
<evidence type="ECO:0000256" key="6">
    <source>
        <dbReference type="SAM" id="Phobius"/>
    </source>
</evidence>
<name>A0A8H3J8D2_9LECA</name>
<feature type="transmembrane region" description="Helical" evidence="6">
    <location>
        <begin position="54"/>
        <end position="79"/>
    </location>
</feature>
<keyword evidence="4 6" id="KW-0472">Membrane</keyword>
<dbReference type="GO" id="GO:0016020">
    <property type="term" value="C:membrane"/>
    <property type="evidence" value="ECO:0007669"/>
    <property type="project" value="UniProtKB-SubCell"/>
</dbReference>
<dbReference type="InterPro" id="IPR052337">
    <property type="entry name" value="SAT4-like"/>
</dbReference>
<dbReference type="Pfam" id="PF20684">
    <property type="entry name" value="Fung_rhodopsin"/>
    <property type="match status" value="2"/>
</dbReference>
<gene>
    <name evidence="8" type="ORF">IMSHALPRED_003645</name>
</gene>
<keyword evidence="3 6" id="KW-1133">Transmembrane helix</keyword>
<evidence type="ECO:0000256" key="1">
    <source>
        <dbReference type="ARBA" id="ARBA00004141"/>
    </source>
</evidence>
<dbReference type="EMBL" id="CAJPDT010000183">
    <property type="protein sequence ID" value="CAF9942374.1"/>
    <property type="molecule type" value="Genomic_DNA"/>
</dbReference>
<feature type="transmembrane region" description="Helical" evidence="6">
    <location>
        <begin position="91"/>
        <end position="112"/>
    </location>
</feature>
<sequence>MSLLPTALSPSELLQSRRNEVIGASVPLLILPTLAVTLRLLSRWMSRAGFWWDDLTIVLACFLCWGPNIVNLVALHYGFGRHLEVVGTEGVFRWFKILYAFEFLYTLAMASVKYSMYSLPSSLPATPHTKSPHTLPIIHLTKSRYCSILFQYRIFPILQFRRILLYCNHFVVCLTITCVLVSIFQCVPIHDFWDTMAGTLAPELGGRCINVEIYFLIAGAINAATDFALLALPIPILWRLRTSQPQKLVLTGIFTVGLTVCAVSITRLIILHKYGKKDDITWYYVPISIWTAAEPSIAVVSACLPSLRPLFVLVVWGGTHRPKPTTASTSRYGRNKSPYYGDGGSFNRLQESEPKSGHNVNVYGGRGAESDEFELGGRGGGEEARLETPMNRIRAKTTVVLTISERVEFQDDLF</sequence>
<evidence type="ECO:0000313" key="9">
    <source>
        <dbReference type="Proteomes" id="UP000664534"/>
    </source>
</evidence>
<comment type="subcellular location">
    <subcellularLocation>
        <location evidence="1">Membrane</location>
        <topology evidence="1">Multi-pass membrane protein</topology>
    </subcellularLocation>
</comment>
<feature type="transmembrane region" description="Helical" evidence="6">
    <location>
        <begin position="213"/>
        <end position="236"/>
    </location>
</feature>
<comment type="caution">
    <text evidence="8">The sequence shown here is derived from an EMBL/GenBank/DDBJ whole genome shotgun (WGS) entry which is preliminary data.</text>
</comment>
<evidence type="ECO:0000256" key="2">
    <source>
        <dbReference type="ARBA" id="ARBA00022692"/>
    </source>
</evidence>